<dbReference type="SMART" id="SM00849">
    <property type="entry name" value="Lactamase_B"/>
    <property type="match status" value="1"/>
</dbReference>
<dbReference type="AlphaFoldDB" id="E8T2F1"/>
<dbReference type="Gene3D" id="3.60.15.10">
    <property type="entry name" value="Ribonuclease Z/Hydroxyacylglutathione hydrolase-like"/>
    <property type="match status" value="1"/>
</dbReference>
<dbReference type="KEGG" id="tam:Theam_1079"/>
<accession>E8T2F1</accession>
<evidence type="ECO:0000313" key="3">
    <source>
        <dbReference type="Proteomes" id="UP000006362"/>
    </source>
</evidence>
<protein>
    <submittedName>
        <fullName evidence="2">N-acyl-phosphatidylethanolamine-hydrolyzing phospholipase D, (NapE-hydrolyzing phospholipased) (NapE-pld)</fullName>
    </submittedName>
</protein>
<dbReference type="eggNOG" id="COG2220">
    <property type="taxonomic scope" value="Bacteria"/>
</dbReference>
<dbReference type="HOGENOM" id="CLU_020884_1_2_0"/>
<organism evidence="2 3">
    <name type="scientific">Thermovibrio ammonificans (strain DSM 15698 / JCM 12110 / HB-1)</name>
    <dbReference type="NCBI Taxonomy" id="648996"/>
    <lineage>
        <taxon>Bacteria</taxon>
        <taxon>Pseudomonadati</taxon>
        <taxon>Aquificota</taxon>
        <taxon>Aquificia</taxon>
        <taxon>Desulfurobacteriales</taxon>
        <taxon>Desulfurobacteriaceae</taxon>
        <taxon>Thermovibrio</taxon>
    </lineage>
</organism>
<dbReference type="InterPro" id="IPR001279">
    <property type="entry name" value="Metallo-B-lactamas"/>
</dbReference>
<gene>
    <name evidence="2" type="ordered locus">Theam_1079</name>
</gene>
<name>E8T2F1_THEA1</name>
<proteinExistence type="predicted"/>
<sequence>MNSMTLQIENLGHSTFTVKIGSLEVLTDPFLTECAGGIKRAVPAAKRPEEVTPKVVIVSHAHYDHLDLKTVKRLKGKPVYLTPENCKKVIKREEVIELKNFESVEIEGVRFWKVPAHHNRGRNLLHPDTGVGGFVIEHGGVTVYFAGDTAFSEHLYSSIGEKFKIDVAMLPIGGFFPVFRKFHQTPEEAVKGFKILKARRLVPIHFGSWHLIPLFLRLERALERLMACSLTSGITDRVTVIQPGERVTFDI</sequence>
<dbReference type="PANTHER" id="PTHR15032:SF4">
    <property type="entry name" value="N-ACYL-PHOSPHATIDYLETHANOLAMINE-HYDROLYZING PHOSPHOLIPASE D"/>
    <property type="match status" value="1"/>
</dbReference>
<keyword evidence="3" id="KW-1185">Reference proteome</keyword>
<dbReference type="EMBL" id="CP002444">
    <property type="protein sequence ID" value="ADU97046.1"/>
    <property type="molecule type" value="Genomic_DNA"/>
</dbReference>
<feature type="domain" description="Metallo-beta-lactamase" evidence="1">
    <location>
        <begin position="12"/>
        <end position="205"/>
    </location>
</feature>
<dbReference type="STRING" id="648996.Theam_1079"/>
<dbReference type="Pfam" id="PF12706">
    <property type="entry name" value="Lactamase_B_2"/>
    <property type="match status" value="1"/>
</dbReference>
<dbReference type="Proteomes" id="UP000006362">
    <property type="component" value="Chromosome"/>
</dbReference>
<evidence type="ECO:0000313" key="2">
    <source>
        <dbReference type="EMBL" id="ADU97046.1"/>
    </source>
</evidence>
<evidence type="ECO:0000259" key="1">
    <source>
        <dbReference type="SMART" id="SM00849"/>
    </source>
</evidence>
<dbReference type="PANTHER" id="PTHR15032">
    <property type="entry name" value="N-ACYL-PHOSPHATIDYLETHANOLAMINE-HYDROLYZING PHOSPHOLIPASE D"/>
    <property type="match status" value="1"/>
</dbReference>
<reference evidence="2" key="1">
    <citation type="submission" date="2011-01" db="EMBL/GenBank/DDBJ databases">
        <title>Complete sequence of chromosome of Thermovibrio ammonificans HB-1.</title>
        <authorList>
            <consortium name="US DOE Joint Genome Institute"/>
            <person name="Lucas S."/>
            <person name="Copeland A."/>
            <person name="Lapidus A."/>
            <person name="Cheng J.-F."/>
            <person name="Goodwin L."/>
            <person name="Pitluck S."/>
            <person name="Davenport K."/>
            <person name="Detter J.C."/>
            <person name="Han C."/>
            <person name="Tapia R."/>
            <person name="Land M."/>
            <person name="Hauser L."/>
            <person name="Kyrpides N."/>
            <person name="Ivanova N."/>
            <person name="Ovchinnikova G."/>
            <person name="Vetriani C."/>
            <person name="Woyke T."/>
        </authorList>
    </citation>
    <scope>NUCLEOTIDE SEQUENCE [LARGE SCALE GENOMIC DNA]</scope>
    <source>
        <strain evidence="2">HB-1</strain>
    </source>
</reference>
<dbReference type="GO" id="GO:0005737">
    <property type="term" value="C:cytoplasm"/>
    <property type="evidence" value="ECO:0007669"/>
    <property type="project" value="TreeGrafter"/>
</dbReference>
<dbReference type="InterPro" id="IPR036866">
    <property type="entry name" value="RibonucZ/Hydroxyglut_hydro"/>
</dbReference>
<dbReference type="SUPFAM" id="SSF56281">
    <property type="entry name" value="Metallo-hydrolase/oxidoreductase"/>
    <property type="match status" value="1"/>
</dbReference>